<evidence type="ECO:0000256" key="4">
    <source>
        <dbReference type="ARBA" id="ARBA00022723"/>
    </source>
</evidence>
<dbReference type="AlphaFoldDB" id="A0A7K9S5Z5"/>
<dbReference type="PANTHER" id="PTHR46105:SF12">
    <property type="entry name" value="ZINC FINGER AND BTB DOMAIN-CONTAINING PROTEIN 8A"/>
    <property type="match status" value="1"/>
</dbReference>
<feature type="compositionally biased region" description="Basic and acidic residues" evidence="13">
    <location>
        <begin position="427"/>
        <end position="437"/>
    </location>
</feature>
<comment type="function">
    <text evidence="1">May be involved in transcriptional regulation.</text>
</comment>
<dbReference type="GO" id="GO:0008270">
    <property type="term" value="F:zinc ion binding"/>
    <property type="evidence" value="ECO:0007669"/>
    <property type="project" value="UniProtKB-KW"/>
</dbReference>
<evidence type="ECO:0000256" key="13">
    <source>
        <dbReference type="SAM" id="MobiDB-lite"/>
    </source>
</evidence>
<dbReference type="SMART" id="SM00355">
    <property type="entry name" value="ZnF_C2H2"/>
    <property type="match status" value="2"/>
</dbReference>
<dbReference type="CDD" id="cd18329">
    <property type="entry name" value="BTB_POZ_ZBTB8A_BOZF1"/>
    <property type="match status" value="1"/>
</dbReference>
<protein>
    <submittedName>
        <fullName evidence="16">ZBT8A protein</fullName>
    </submittedName>
</protein>
<dbReference type="SUPFAM" id="SSF54695">
    <property type="entry name" value="POZ domain"/>
    <property type="match status" value="1"/>
</dbReference>
<feature type="domain" description="C2H2-type" evidence="15">
    <location>
        <begin position="310"/>
        <end position="337"/>
    </location>
</feature>
<feature type="compositionally biased region" description="Basic residues" evidence="13">
    <location>
        <begin position="202"/>
        <end position="218"/>
    </location>
</feature>
<keyword evidence="3" id="KW-0597">Phosphoprotein</keyword>
<feature type="non-terminal residue" evidence="16">
    <location>
        <position position="1"/>
    </location>
</feature>
<dbReference type="PROSITE" id="PS50157">
    <property type="entry name" value="ZINC_FINGER_C2H2_2"/>
    <property type="match status" value="2"/>
</dbReference>
<feature type="region of interest" description="Disordered" evidence="13">
    <location>
        <begin position="407"/>
        <end position="469"/>
    </location>
</feature>
<gene>
    <name evidence="16" type="primary">Zbtb8a_1</name>
    <name evidence="16" type="ORF">STEDEN_R03151</name>
</gene>
<feature type="compositionally biased region" description="Acidic residues" evidence="13">
    <location>
        <begin position="251"/>
        <end position="268"/>
    </location>
</feature>
<dbReference type="PROSITE" id="PS00028">
    <property type="entry name" value="ZINC_FINGER_C2H2_1"/>
    <property type="match status" value="2"/>
</dbReference>
<comment type="caution">
    <text evidence="16">The sequence shown here is derived from an EMBL/GenBank/DDBJ whole genome shotgun (WGS) entry which is preliminary data.</text>
</comment>
<dbReference type="Gene3D" id="3.30.710.10">
    <property type="entry name" value="Potassium Channel Kv1.1, Chain A"/>
    <property type="match status" value="1"/>
</dbReference>
<evidence type="ECO:0000256" key="2">
    <source>
        <dbReference type="ARBA" id="ARBA00004123"/>
    </source>
</evidence>
<dbReference type="Proteomes" id="UP000572325">
    <property type="component" value="Unassembled WGS sequence"/>
</dbReference>
<dbReference type="InterPro" id="IPR000210">
    <property type="entry name" value="BTB/POZ_dom"/>
</dbReference>
<dbReference type="SUPFAM" id="SSF57667">
    <property type="entry name" value="beta-beta-alpha zinc fingers"/>
    <property type="match status" value="1"/>
</dbReference>
<dbReference type="PANTHER" id="PTHR46105">
    <property type="entry name" value="AGAP004733-PA"/>
    <property type="match status" value="1"/>
</dbReference>
<keyword evidence="11" id="KW-0539">Nucleus</keyword>
<feature type="non-terminal residue" evidence="16">
    <location>
        <position position="469"/>
    </location>
</feature>
<evidence type="ECO:0000256" key="10">
    <source>
        <dbReference type="ARBA" id="ARBA00023163"/>
    </source>
</evidence>
<evidence type="ECO:0000313" key="16">
    <source>
        <dbReference type="EMBL" id="NXI31607.1"/>
    </source>
</evidence>
<dbReference type="PROSITE" id="PS50097">
    <property type="entry name" value="BTB"/>
    <property type="match status" value="1"/>
</dbReference>
<evidence type="ECO:0000256" key="7">
    <source>
        <dbReference type="ARBA" id="ARBA00022833"/>
    </source>
</evidence>
<keyword evidence="7" id="KW-0862">Zinc</keyword>
<keyword evidence="4" id="KW-0479">Metal-binding</keyword>
<dbReference type="InterPro" id="IPR011333">
    <property type="entry name" value="SKP1/BTB/POZ_sf"/>
</dbReference>
<keyword evidence="9" id="KW-0238">DNA-binding</keyword>
<dbReference type="Pfam" id="PF00651">
    <property type="entry name" value="BTB"/>
    <property type="match status" value="1"/>
</dbReference>
<feature type="domain" description="C2H2-type" evidence="15">
    <location>
        <begin position="338"/>
        <end position="366"/>
    </location>
</feature>
<feature type="domain" description="BTB" evidence="14">
    <location>
        <begin position="24"/>
        <end position="92"/>
    </location>
</feature>
<dbReference type="InterPro" id="IPR013087">
    <property type="entry name" value="Znf_C2H2_type"/>
</dbReference>
<feature type="region of interest" description="Disordered" evidence="13">
    <location>
        <begin position="135"/>
        <end position="179"/>
    </location>
</feature>
<keyword evidence="6 12" id="KW-0863">Zinc-finger</keyword>
<dbReference type="InterPro" id="IPR050457">
    <property type="entry name" value="ZnFinger_BTB_dom_contain"/>
</dbReference>
<dbReference type="EMBL" id="VWZU01016624">
    <property type="protein sequence ID" value="NXI31607.1"/>
    <property type="molecule type" value="Genomic_DNA"/>
</dbReference>
<evidence type="ECO:0000313" key="17">
    <source>
        <dbReference type="Proteomes" id="UP000572325"/>
    </source>
</evidence>
<feature type="compositionally biased region" description="Basic and acidic residues" evidence="13">
    <location>
        <begin position="451"/>
        <end position="469"/>
    </location>
</feature>
<evidence type="ECO:0000256" key="8">
    <source>
        <dbReference type="ARBA" id="ARBA00023015"/>
    </source>
</evidence>
<evidence type="ECO:0000256" key="5">
    <source>
        <dbReference type="ARBA" id="ARBA00022737"/>
    </source>
</evidence>
<dbReference type="SMART" id="SM00225">
    <property type="entry name" value="BTB"/>
    <property type="match status" value="1"/>
</dbReference>
<keyword evidence="17" id="KW-1185">Reference proteome</keyword>
<dbReference type="Gene3D" id="3.30.160.60">
    <property type="entry name" value="Classic Zinc Finger"/>
    <property type="match status" value="2"/>
</dbReference>
<name>A0A7K9S5Z5_9PASS</name>
<dbReference type="GO" id="GO:0000978">
    <property type="term" value="F:RNA polymerase II cis-regulatory region sequence-specific DNA binding"/>
    <property type="evidence" value="ECO:0007669"/>
    <property type="project" value="TreeGrafter"/>
</dbReference>
<feature type="compositionally biased region" description="Basic residues" evidence="13">
    <location>
        <begin position="153"/>
        <end position="162"/>
    </location>
</feature>
<evidence type="ECO:0000256" key="12">
    <source>
        <dbReference type="PROSITE-ProRule" id="PRU00042"/>
    </source>
</evidence>
<evidence type="ECO:0000256" key="9">
    <source>
        <dbReference type="ARBA" id="ARBA00023125"/>
    </source>
</evidence>
<dbReference type="GO" id="GO:0005634">
    <property type="term" value="C:nucleus"/>
    <property type="evidence" value="ECO:0007669"/>
    <property type="project" value="UniProtKB-SubCell"/>
</dbReference>
<evidence type="ECO:0000259" key="15">
    <source>
        <dbReference type="PROSITE" id="PS50157"/>
    </source>
</evidence>
<organism evidence="16 17">
    <name type="scientific">Sterrhoptilus dennistouni</name>
    <dbReference type="NCBI Taxonomy" id="2585820"/>
    <lineage>
        <taxon>Eukaryota</taxon>
        <taxon>Metazoa</taxon>
        <taxon>Chordata</taxon>
        <taxon>Craniata</taxon>
        <taxon>Vertebrata</taxon>
        <taxon>Euteleostomi</taxon>
        <taxon>Archelosauria</taxon>
        <taxon>Archosauria</taxon>
        <taxon>Dinosauria</taxon>
        <taxon>Saurischia</taxon>
        <taxon>Theropoda</taxon>
        <taxon>Coelurosauria</taxon>
        <taxon>Aves</taxon>
        <taxon>Neognathae</taxon>
        <taxon>Neoaves</taxon>
        <taxon>Telluraves</taxon>
        <taxon>Australaves</taxon>
        <taxon>Passeriformes</taxon>
        <taxon>Sylvioidea</taxon>
        <taxon>Zosteropidae</taxon>
        <taxon>Sterrhoptilus</taxon>
    </lineage>
</organism>
<dbReference type="GO" id="GO:0000981">
    <property type="term" value="F:DNA-binding transcription factor activity, RNA polymerase II-specific"/>
    <property type="evidence" value="ECO:0007669"/>
    <property type="project" value="TreeGrafter"/>
</dbReference>
<keyword evidence="8" id="KW-0805">Transcription regulation</keyword>
<evidence type="ECO:0000256" key="11">
    <source>
        <dbReference type="ARBA" id="ARBA00023242"/>
    </source>
</evidence>
<evidence type="ECO:0000256" key="1">
    <source>
        <dbReference type="ARBA" id="ARBA00003767"/>
    </source>
</evidence>
<proteinExistence type="predicted"/>
<sequence>MEISSHQSHLLEQLNEQRKQDLFCDCNILVEGKVFKAHRNVLFASSGYFKMLLSQSSKETSQPTIATFEVFSPETFMVILDFVYSGILSLTGQNVIEVMSAASYLQMTDILNVCKTFIKSSLDINEKEKDHYLSLSAKSASTEPTPARPALYRSRRKAKSNPRRSYSIPDEKPNGNENSWSSYSSYLSSEVILQRAETQLSKRGRKQSSSTRKRRKHLGLSQSRELGGCKSDRAERAGASDPAHISRVGEEAESETEFDAENDVDQDDFGFHPGTEAGRKRWSLKTDESAATKAVPCALSLPGDLPRMRFKCPFCTHTVKRRADLKRHLRCHTGERPYPCEACGKRFTRLEHLRNHFQTIHQAGKLICRKCKRHVTELTGCVVQQGTRRYRLCHKCLAEANFDSIPEDFNAPEHSPVSSMGKKHPKRALEEEQKSDGETVEEEPYNLVVRHSNDDAPDEVKEKVKPNLR</sequence>
<keyword evidence="10" id="KW-0804">Transcription</keyword>
<reference evidence="16 17" key="1">
    <citation type="submission" date="2019-09" db="EMBL/GenBank/DDBJ databases">
        <title>Bird 10,000 Genomes (B10K) Project - Family phase.</title>
        <authorList>
            <person name="Zhang G."/>
        </authorList>
    </citation>
    <scope>NUCLEOTIDE SEQUENCE [LARGE SCALE GENOMIC DNA]</scope>
    <source>
        <strain evidence="16">B10K-DU-001-27</strain>
        <tissue evidence="16">Muscle</tissue>
    </source>
</reference>
<dbReference type="FunFam" id="3.30.160.60:FF:000065">
    <property type="entry name" value="B-cell CLL/lymphoma 6, member B"/>
    <property type="match status" value="1"/>
</dbReference>
<feature type="region of interest" description="Disordered" evidence="13">
    <location>
        <begin position="198"/>
        <end position="281"/>
    </location>
</feature>
<accession>A0A7K9S5Z5</accession>
<evidence type="ECO:0000256" key="6">
    <source>
        <dbReference type="ARBA" id="ARBA00022771"/>
    </source>
</evidence>
<dbReference type="InterPro" id="IPR036236">
    <property type="entry name" value="Znf_C2H2_sf"/>
</dbReference>
<evidence type="ECO:0000259" key="14">
    <source>
        <dbReference type="PROSITE" id="PS50097"/>
    </source>
</evidence>
<keyword evidence="5" id="KW-0677">Repeat</keyword>
<evidence type="ECO:0000256" key="3">
    <source>
        <dbReference type="ARBA" id="ARBA00022553"/>
    </source>
</evidence>
<comment type="subcellular location">
    <subcellularLocation>
        <location evidence="2">Nucleus</location>
    </subcellularLocation>
</comment>